<keyword evidence="1" id="KW-0813">Transport</keyword>
<evidence type="ECO:0000313" key="6">
    <source>
        <dbReference type="Proteomes" id="UP000198976"/>
    </source>
</evidence>
<evidence type="ECO:0000259" key="4">
    <source>
        <dbReference type="PROSITE" id="PS50893"/>
    </source>
</evidence>
<organism evidence="5 6">
    <name type="scientific">Schaalia radingae</name>
    <dbReference type="NCBI Taxonomy" id="131110"/>
    <lineage>
        <taxon>Bacteria</taxon>
        <taxon>Bacillati</taxon>
        <taxon>Actinomycetota</taxon>
        <taxon>Actinomycetes</taxon>
        <taxon>Actinomycetales</taxon>
        <taxon>Actinomycetaceae</taxon>
        <taxon>Schaalia</taxon>
    </lineage>
</organism>
<dbReference type="CDD" id="cd03230">
    <property type="entry name" value="ABC_DR_subfamily_A"/>
    <property type="match status" value="1"/>
</dbReference>
<feature type="domain" description="ABC transporter" evidence="4">
    <location>
        <begin position="6"/>
        <end position="228"/>
    </location>
</feature>
<gene>
    <name evidence="5" type="ORF">SAMN04489714_0420</name>
</gene>
<reference evidence="5 6" key="1">
    <citation type="submission" date="2016-10" db="EMBL/GenBank/DDBJ databases">
        <authorList>
            <person name="Varghese N."/>
            <person name="Submissions S."/>
        </authorList>
    </citation>
    <scope>NUCLEOTIDE SEQUENCE [LARGE SCALE GENOMIC DNA]</scope>
    <source>
        <strain evidence="5 6">DSM 9169</strain>
    </source>
</reference>
<dbReference type="PANTHER" id="PTHR42939">
    <property type="entry name" value="ABC TRANSPORTER ATP-BINDING PROTEIN ALBC-RELATED"/>
    <property type="match status" value="1"/>
</dbReference>
<sequence length="233" mass="25782">MTTHAIEVAHLTKKYGQWPALNDISFAIEPGQIVGLMGDNGSGKTTLLKILAGILSGYEGNVAIHGHAPGPQSKAITSYLPDESALPTSLTADEAIRMYADFFDDFDSAQASEMIDFFELPHNKRFREMSKGMREKAQVALTMSRRAKVHLLDEPISGVDPAARDIIMRGVLTGFDPDALMILSTHLIRDIEPIIDYAIFMRQGKILLAGHVDDLREEHGTDLDTLFRKVYAR</sequence>
<dbReference type="InterPro" id="IPR003439">
    <property type="entry name" value="ABC_transporter-like_ATP-bd"/>
</dbReference>
<name>A0ABY0V5P0_9ACTO</name>
<dbReference type="EMBL" id="LT629792">
    <property type="protein sequence ID" value="SDT87340.1"/>
    <property type="molecule type" value="Genomic_DNA"/>
</dbReference>
<evidence type="ECO:0000313" key="5">
    <source>
        <dbReference type="EMBL" id="SDT87340.1"/>
    </source>
</evidence>
<dbReference type="Pfam" id="PF00005">
    <property type="entry name" value="ABC_tran"/>
    <property type="match status" value="1"/>
</dbReference>
<dbReference type="PANTHER" id="PTHR42939:SF1">
    <property type="entry name" value="ABC TRANSPORTER ATP-BINDING PROTEIN ALBC-RELATED"/>
    <property type="match status" value="1"/>
</dbReference>
<dbReference type="RefSeq" id="WP_092648273.1">
    <property type="nucleotide sequence ID" value="NZ_LT629792.1"/>
</dbReference>
<dbReference type="SUPFAM" id="SSF52540">
    <property type="entry name" value="P-loop containing nucleoside triphosphate hydrolases"/>
    <property type="match status" value="1"/>
</dbReference>
<dbReference type="SMART" id="SM00382">
    <property type="entry name" value="AAA"/>
    <property type="match status" value="1"/>
</dbReference>
<dbReference type="InterPro" id="IPR027417">
    <property type="entry name" value="P-loop_NTPase"/>
</dbReference>
<evidence type="ECO:0000256" key="2">
    <source>
        <dbReference type="ARBA" id="ARBA00022741"/>
    </source>
</evidence>
<keyword evidence="6" id="KW-1185">Reference proteome</keyword>
<protein>
    <submittedName>
        <fullName evidence="5">ABC-2 type transport system ATP-binding protein</fullName>
    </submittedName>
</protein>
<proteinExistence type="predicted"/>
<dbReference type="InterPro" id="IPR003593">
    <property type="entry name" value="AAA+_ATPase"/>
</dbReference>
<dbReference type="Proteomes" id="UP000198976">
    <property type="component" value="Chromosome I"/>
</dbReference>
<dbReference type="PROSITE" id="PS50893">
    <property type="entry name" value="ABC_TRANSPORTER_2"/>
    <property type="match status" value="1"/>
</dbReference>
<dbReference type="Gene3D" id="3.40.50.300">
    <property type="entry name" value="P-loop containing nucleotide triphosphate hydrolases"/>
    <property type="match status" value="1"/>
</dbReference>
<accession>A0ABY0V5P0</accession>
<keyword evidence="2" id="KW-0547">Nucleotide-binding</keyword>
<dbReference type="InterPro" id="IPR051782">
    <property type="entry name" value="ABC_Transporter_VariousFunc"/>
</dbReference>
<evidence type="ECO:0000256" key="1">
    <source>
        <dbReference type="ARBA" id="ARBA00022448"/>
    </source>
</evidence>
<evidence type="ECO:0000256" key="3">
    <source>
        <dbReference type="ARBA" id="ARBA00022840"/>
    </source>
</evidence>
<dbReference type="GO" id="GO:0005524">
    <property type="term" value="F:ATP binding"/>
    <property type="evidence" value="ECO:0007669"/>
    <property type="project" value="UniProtKB-KW"/>
</dbReference>
<keyword evidence="3 5" id="KW-0067">ATP-binding</keyword>